<dbReference type="AlphaFoldDB" id="A0A834DNB0"/>
<protein>
    <submittedName>
        <fullName evidence="1">Uncharacterized protein</fullName>
    </submittedName>
</protein>
<sequence length="154" mass="16461">MLCIKKGCRQGRCCCRCWFRAAGTQPTQLTTGVTASEKLWTPGGGGRLHTGGQGWRDAGETATWAGGTQPWQVEVPANTGSQRERKYGETCMGSRQLFPQLRGRQPEGVLVLGFVKDPWGVAPQGAAGACGVSPACRDLSNNRRLSGAEHSTQL</sequence>
<dbReference type="Proteomes" id="UP000664940">
    <property type="component" value="Unassembled WGS sequence"/>
</dbReference>
<dbReference type="EMBL" id="JABVXQ010000011">
    <property type="protein sequence ID" value="KAF6086179.1"/>
    <property type="molecule type" value="Genomic_DNA"/>
</dbReference>
<name>A0A834DNB0_9CHIR</name>
<reference evidence="1 2" key="1">
    <citation type="journal article" date="2020" name="Nature">
        <title>Six reference-quality genomes reveal evolution of bat adaptations.</title>
        <authorList>
            <person name="Jebb D."/>
            <person name="Huang Z."/>
            <person name="Pippel M."/>
            <person name="Hughes G.M."/>
            <person name="Lavrichenko K."/>
            <person name="Devanna P."/>
            <person name="Winkler S."/>
            <person name="Jermiin L.S."/>
            <person name="Skirmuntt E.C."/>
            <person name="Katzourakis A."/>
            <person name="Burkitt-Gray L."/>
            <person name="Ray D.A."/>
            <person name="Sullivan K.A.M."/>
            <person name="Roscito J.G."/>
            <person name="Kirilenko B.M."/>
            <person name="Davalos L.M."/>
            <person name="Corthals A.P."/>
            <person name="Power M.L."/>
            <person name="Jones G."/>
            <person name="Ransome R.D."/>
            <person name="Dechmann D.K.N."/>
            <person name="Locatelli A.G."/>
            <person name="Puechmaille S.J."/>
            <person name="Fedrigo O."/>
            <person name="Jarvis E.D."/>
            <person name="Hiller M."/>
            <person name="Vernes S.C."/>
            <person name="Myers E.W."/>
            <person name="Teeling E.C."/>
        </authorList>
    </citation>
    <scope>NUCLEOTIDE SEQUENCE [LARGE SCALE GENOMIC DNA]</scope>
    <source>
        <strain evidence="1">Bat1K_MPI-CBG_1</strain>
    </source>
</reference>
<proteinExistence type="predicted"/>
<evidence type="ECO:0000313" key="1">
    <source>
        <dbReference type="EMBL" id="KAF6086179.1"/>
    </source>
</evidence>
<evidence type="ECO:0000313" key="2">
    <source>
        <dbReference type="Proteomes" id="UP000664940"/>
    </source>
</evidence>
<gene>
    <name evidence="1" type="ORF">HJG60_008385</name>
</gene>
<comment type="caution">
    <text evidence="1">The sequence shown here is derived from an EMBL/GenBank/DDBJ whole genome shotgun (WGS) entry which is preliminary data.</text>
</comment>
<accession>A0A834DNB0</accession>
<organism evidence="1 2">
    <name type="scientific">Phyllostomus discolor</name>
    <name type="common">pale spear-nosed bat</name>
    <dbReference type="NCBI Taxonomy" id="89673"/>
    <lineage>
        <taxon>Eukaryota</taxon>
        <taxon>Metazoa</taxon>
        <taxon>Chordata</taxon>
        <taxon>Craniata</taxon>
        <taxon>Vertebrata</taxon>
        <taxon>Euteleostomi</taxon>
        <taxon>Mammalia</taxon>
        <taxon>Eutheria</taxon>
        <taxon>Laurasiatheria</taxon>
        <taxon>Chiroptera</taxon>
        <taxon>Yangochiroptera</taxon>
        <taxon>Phyllostomidae</taxon>
        <taxon>Phyllostominae</taxon>
        <taxon>Phyllostomus</taxon>
    </lineage>
</organism>